<dbReference type="EC" id="2.3.1.101" evidence="1"/>
<evidence type="ECO:0000313" key="1">
    <source>
        <dbReference type="EMBL" id="WAJ26780.1"/>
    </source>
</evidence>
<dbReference type="EMBL" id="CP113520">
    <property type="protein sequence ID" value="WAJ26780.1"/>
    <property type="molecule type" value="Genomic_DNA"/>
</dbReference>
<accession>A0ACD4NIV2</accession>
<gene>
    <name evidence="1" type="primary">fhcD</name>
    <name evidence="1" type="ORF">OXU80_18165</name>
</gene>
<organism evidence="1 2">
    <name type="scientific">Antarcticirhabdus aurantiaca</name>
    <dbReference type="NCBI Taxonomy" id="2606717"/>
    <lineage>
        <taxon>Bacteria</taxon>
        <taxon>Pseudomonadati</taxon>
        <taxon>Pseudomonadota</taxon>
        <taxon>Alphaproteobacteria</taxon>
        <taxon>Hyphomicrobiales</taxon>
        <taxon>Aurantimonadaceae</taxon>
        <taxon>Antarcticirhabdus</taxon>
    </lineage>
</organism>
<dbReference type="Proteomes" id="UP001163223">
    <property type="component" value="Chromosome"/>
</dbReference>
<sequence length="306" mass="31991">MDAMTTAATINGVVIDDGFAEAFPMHGTAMQITAVSPKWALEAARAMTGFATSVIACGCEAGIDRELSPQETRDGRPGVRVLLFAMDKKGLATQLATRLGQCVLTSPSSACYADLAGEGRIDLGNAIRYFADGWQISKRFEDQHFWRMPVMEGEFLVEAQTGYVSNGVGGGNLLFMGGSAAQALRSAEAAVEAMRRVPDVVMPFPGGIVRSGSKVGGKYKGMMASTNDAYCPTLKGVTKSALGPETGSVLEIVVDGLSSAAVADAMRVGLKAAVELGPREGASRIGAGNYGGNLGPHHYHLKDLLP</sequence>
<reference evidence="1" key="1">
    <citation type="submission" date="2022-11" db="EMBL/GenBank/DDBJ databases">
        <title>beta-Carotene-producing bacterium, Jeongeuplla avenae sp. nov., alleviates the salt stress of Arabidopsis seedlings.</title>
        <authorList>
            <person name="Jiang L."/>
            <person name="Lee J."/>
        </authorList>
    </citation>
    <scope>NUCLEOTIDE SEQUENCE</scope>
    <source>
        <strain evidence="1">DY_R2A_6</strain>
    </source>
</reference>
<keyword evidence="2" id="KW-1185">Reference proteome</keyword>
<name>A0ACD4NIV2_9HYPH</name>
<protein>
    <submittedName>
        <fullName evidence="1">Formylmethanofuran--tetrahydromethanopterin N-formyltransferase</fullName>
        <ecNumber evidence="1">2.3.1.101</ecNumber>
    </submittedName>
</protein>
<evidence type="ECO:0000313" key="2">
    <source>
        <dbReference type="Proteomes" id="UP001163223"/>
    </source>
</evidence>
<keyword evidence="1" id="KW-0808">Transferase</keyword>
<keyword evidence="1" id="KW-0012">Acyltransferase</keyword>
<proteinExistence type="predicted"/>